<evidence type="ECO:0000313" key="2">
    <source>
        <dbReference type="EMBL" id="OJA17934.1"/>
    </source>
</evidence>
<dbReference type="AlphaFoldDB" id="A0A1J8Q8D7"/>
<dbReference type="PANTHER" id="PTHR32226:SF2">
    <property type="entry name" value="TELO2-INTERACTING PROTEIN 2"/>
    <property type="match status" value="1"/>
</dbReference>
<dbReference type="OrthoDB" id="6417021at2759"/>
<accession>A0A1J8Q8D7</accession>
<dbReference type="EMBL" id="LVVM01001740">
    <property type="protein sequence ID" value="OJA17934.1"/>
    <property type="molecule type" value="Genomic_DNA"/>
</dbReference>
<dbReference type="Pfam" id="PF10521">
    <property type="entry name" value="Tti2"/>
    <property type="match status" value="1"/>
</dbReference>
<dbReference type="GO" id="GO:0005829">
    <property type="term" value="C:cytosol"/>
    <property type="evidence" value="ECO:0007669"/>
    <property type="project" value="TreeGrafter"/>
</dbReference>
<keyword evidence="3" id="KW-1185">Reference proteome</keyword>
<protein>
    <submittedName>
        <fullName evidence="2">Uncharacterized protein</fullName>
    </submittedName>
</protein>
<dbReference type="InterPro" id="IPR018870">
    <property type="entry name" value="Tti2"/>
</dbReference>
<dbReference type="Proteomes" id="UP000183567">
    <property type="component" value="Unassembled WGS sequence"/>
</dbReference>
<gene>
    <name evidence="2" type="ORF">AZE42_03479</name>
</gene>
<dbReference type="SUPFAM" id="SSF48371">
    <property type="entry name" value="ARM repeat"/>
    <property type="match status" value="1"/>
</dbReference>
<dbReference type="InterPro" id="IPR016024">
    <property type="entry name" value="ARM-type_fold"/>
</dbReference>
<organism evidence="2 3">
    <name type="scientific">Rhizopogon vesiculosus</name>
    <dbReference type="NCBI Taxonomy" id="180088"/>
    <lineage>
        <taxon>Eukaryota</taxon>
        <taxon>Fungi</taxon>
        <taxon>Dikarya</taxon>
        <taxon>Basidiomycota</taxon>
        <taxon>Agaricomycotina</taxon>
        <taxon>Agaricomycetes</taxon>
        <taxon>Agaricomycetidae</taxon>
        <taxon>Boletales</taxon>
        <taxon>Suillineae</taxon>
        <taxon>Rhizopogonaceae</taxon>
        <taxon>Rhizopogon</taxon>
    </lineage>
</organism>
<dbReference type="GO" id="GO:0110078">
    <property type="term" value="C:TTT Hsp90 cochaperone complex"/>
    <property type="evidence" value="ECO:0007669"/>
    <property type="project" value="InterPro"/>
</dbReference>
<evidence type="ECO:0000256" key="1">
    <source>
        <dbReference type="ARBA" id="ARBA00034736"/>
    </source>
</evidence>
<dbReference type="STRING" id="180088.A0A1J8Q8D7"/>
<name>A0A1J8Q8D7_9AGAM</name>
<evidence type="ECO:0000313" key="3">
    <source>
        <dbReference type="Proteomes" id="UP000183567"/>
    </source>
</evidence>
<comment type="caution">
    <text evidence="2">The sequence shown here is derived from an EMBL/GenBank/DDBJ whole genome shotgun (WGS) entry which is preliminary data.</text>
</comment>
<reference evidence="2 3" key="1">
    <citation type="submission" date="2016-03" db="EMBL/GenBank/DDBJ databases">
        <title>Comparative genomics of the ectomycorrhizal sister species Rhizopogon vinicolor and Rhizopogon vesiculosus (Basidiomycota: Boletales) reveals a divergence of the mating type B locus.</title>
        <authorList>
            <person name="Mujic A.B."/>
            <person name="Kuo A."/>
            <person name="Tritt A."/>
            <person name="Lipzen A."/>
            <person name="Chen C."/>
            <person name="Johnson J."/>
            <person name="Sharma A."/>
            <person name="Barry K."/>
            <person name="Grigoriev I.V."/>
            <person name="Spatafora J.W."/>
        </authorList>
    </citation>
    <scope>NUCLEOTIDE SEQUENCE [LARGE SCALE GENOMIC DNA]</scope>
    <source>
        <strain evidence="2 3">AM-OR11-056</strain>
    </source>
</reference>
<sequence length="483" mass="52838">MTSSTLPNLLVALSIPQDFSRFDKLTDEQTLAQLIQWKNDVYASLASLCDLLAMRHGITSLPVNEQADIAACVSAFDGPGEWIADSAPSLARSILDPLTAPHIPPVVLTQILTHHLRPAFAANPHPRLNLQTGRKLHEPADTQDAYAGQVWKTRVGTANVLAWCLRNVDANTYESVWHLIIPPVMTLLDDFEASYKLQGVRLVSDLLSCVPPELLKRTGVDGLLFTSLSGTFNHLRDPLTPNLIRAAIPTTLQLIDLTTPPSLAPLPLTSAYPSSDRTIMKSSSSRADPATRYERLSTLLGSCLIGTVFLYAYADPEAILAATDMLPPVLTHLGIGATRWLKALIPQLTHALLSPATYPTPSRDINLRLEVSSLRALCTCIETCAPRMHLWKCNIIDAVGRAWVSAMDIELEGQVSQIVYSGAGDQVLEYKALLQNTCIKLAKAWPRVIQSLHMQEEYQQLLSFDSAHFNGLVGDICSATSDI</sequence>
<dbReference type="GO" id="GO:0005634">
    <property type="term" value="C:nucleus"/>
    <property type="evidence" value="ECO:0007669"/>
    <property type="project" value="TreeGrafter"/>
</dbReference>
<comment type="similarity">
    <text evidence="1">Belongs to the TTI2 family.</text>
</comment>
<proteinExistence type="inferred from homology"/>
<dbReference type="PANTHER" id="PTHR32226">
    <property type="entry name" value="TELO2-INTERACTING PROTEIN 2"/>
    <property type="match status" value="1"/>
</dbReference>